<protein>
    <submittedName>
        <fullName evidence="3">Invasin</fullName>
    </submittedName>
</protein>
<proteinExistence type="inferred from homology"/>
<dbReference type="EMBL" id="BMYR01000007">
    <property type="protein sequence ID" value="GGW63749.1"/>
    <property type="molecule type" value="Genomic_DNA"/>
</dbReference>
<dbReference type="InterPro" id="IPR008964">
    <property type="entry name" value="Invasin/intimin_cell_adhesion"/>
</dbReference>
<gene>
    <name evidence="3" type="ORF">GCM10008111_19770</name>
</gene>
<sequence>MVNFNSTLGRIQPAFGTALTNAQGEASIRLTAGTIEGAGTLTARYQGVEQTISFATKGDEVVSQYRLTLEMRDGSGNLSRNVSKDNQGELRAVLSFDGIVLSNQLITFELANEVGELIPSIGTARTDDNGLAVIRLFAGAVPGAGMVTATYEAADETVVSLAFVFESAGDQSAETIITAQIVDNVIDNNEVRDVSNANPRKVKVDLTQGGVAAAFKLVNVQARFAGLINPTSGRAMTDLNGVAYVDLLTGNVPGAGEVIASFTTDAGVVLSSDPFAFQNAGDTPPLGTSPDFSIDLRLISTATNNETSEVSASSPGQIVATIRDKDGLLVVGEVVSFSTTLGSLRPSVGTALTNNLGEARIMLAAGTAEGAGNITAQFEGVSESIGFYTRGDEIDPNQLNAAINFRLLTNCPADFRTLRNPALCTETTSISAEQPGILFIEVTRQGSNTPIEQTLVSAVTTLGAISPRTGTAITDNNGIALLDLVAGRDVGAGEVTVTAVNASRTKAFEIGAVDVEIVVSSSLAANQTLSAGSTALISVDITRNGAPYMPPLGVEFTSGCVQAGLAVIDEAVTSIGGIARSTYRAAGCVGSDLITATVITGGNTVSGSVTVDVSEAALGSIEFLDVSAPVIALKGTGGANRTETSIVRFRLVDANGNPVSGRDVEFSLSTSVGGIELAQAAGFTNIDGIVQTIVRSGLVPTPIRVIARSEQSVSGTTVVVTAPSDVLSVSTGLADQNSFSLSRSAFNVHGLGVDGNEVDVTVFLADHFNNPVPDGTAVNFIAEGGSIQPSCVTENGRCAVKWRSQNPRPFTAESYANSILAKCDGGRPCPLGIVQNDLSIDRPLGGRATITAYAVGQESFSDLNGNGRFDLGEFYAAYDLTEAFTDHNEDGVYGGKSCADASNPCDPANSEGDEFEEFIDFNSNNTFDVANGLYNGLLCREEDAAAGLCSRDLLHIFQNQEIIMSGDEAYFRLVTYAADCSAIPGITARTVRVNSDNTSPEVLEVQNDNNSRKMCEVTAIDLNSGTGAANASLRLFIADIYNNPMPVGTEVEISVDNGVLVGSSGFVFPNTTSRVPASVFFAVTREPAGQGNEKFDGFLSISVTSPSGLVSSLSVPVTDDR</sequence>
<evidence type="ECO:0000313" key="4">
    <source>
        <dbReference type="Proteomes" id="UP000634667"/>
    </source>
</evidence>
<dbReference type="Proteomes" id="UP000634667">
    <property type="component" value="Unassembled WGS sequence"/>
</dbReference>
<accession>A0ABQ2WN44</accession>
<dbReference type="Gene3D" id="2.60.40.10">
    <property type="entry name" value="Immunoglobulins"/>
    <property type="match status" value="4"/>
</dbReference>
<dbReference type="PROSITE" id="PS51127">
    <property type="entry name" value="BIG1"/>
    <property type="match status" value="1"/>
</dbReference>
<feature type="domain" description="Big-1" evidence="2">
    <location>
        <begin position="1"/>
        <end position="55"/>
    </location>
</feature>
<comment type="similarity">
    <text evidence="1">Belongs to the intimin/invasin family.</text>
</comment>
<evidence type="ECO:0000256" key="1">
    <source>
        <dbReference type="ARBA" id="ARBA00010116"/>
    </source>
</evidence>
<name>A0ABQ2WN44_9ALTE</name>
<keyword evidence="4" id="KW-1185">Reference proteome</keyword>
<reference evidence="4" key="1">
    <citation type="journal article" date="2019" name="Int. J. Syst. Evol. Microbiol.">
        <title>The Global Catalogue of Microorganisms (GCM) 10K type strain sequencing project: providing services to taxonomists for standard genome sequencing and annotation.</title>
        <authorList>
            <consortium name="The Broad Institute Genomics Platform"/>
            <consortium name="The Broad Institute Genome Sequencing Center for Infectious Disease"/>
            <person name="Wu L."/>
            <person name="Ma J."/>
        </authorList>
    </citation>
    <scope>NUCLEOTIDE SEQUENCE [LARGE SCALE GENOMIC DNA]</scope>
    <source>
        <strain evidence="4">KCTC 23723</strain>
    </source>
</reference>
<organism evidence="3 4">
    <name type="scientific">Alishewanella tabrizica</name>
    <dbReference type="NCBI Taxonomy" id="671278"/>
    <lineage>
        <taxon>Bacteria</taxon>
        <taxon>Pseudomonadati</taxon>
        <taxon>Pseudomonadota</taxon>
        <taxon>Gammaproteobacteria</taxon>
        <taxon>Alteromonadales</taxon>
        <taxon>Alteromonadaceae</taxon>
        <taxon>Alishewanella</taxon>
    </lineage>
</organism>
<evidence type="ECO:0000259" key="2">
    <source>
        <dbReference type="PROSITE" id="PS51127"/>
    </source>
</evidence>
<dbReference type="InterPro" id="IPR013783">
    <property type="entry name" value="Ig-like_fold"/>
</dbReference>
<dbReference type="SUPFAM" id="SSF49373">
    <property type="entry name" value="Invasin/intimin cell-adhesion fragments"/>
    <property type="match status" value="5"/>
</dbReference>
<comment type="caution">
    <text evidence="3">The sequence shown here is derived from an EMBL/GenBank/DDBJ whole genome shotgun (WGS) entry which is preliminary data.</text>
</comment>
<evidence type="ECO:0000313" key="3">
    <source>
        <dbReference type="EMBL" id="GGW63749.1"/>
    </source>
</evidence>
<dbReference type="InterPro" id="IPR003344">
    <property type="entry name" value="Big_1_dom"/>
</dbReference>